<feature type="region of interest" description="Disordered" evidence="9">
    <location>
        <begin position="288"/>
        <end position="311"/>
    </location>
</feature>
<evidence type="ECO:0000256" key="1">
    <source>
        <dbReference type="ARBA" id="ARBA00004496"/>
    </source>
</evidence>
<dbReference type="SUPFAM" id="SSF51735">
    <property type="entry name" value="NAD(P)-binding Rossmann-fold domains"/>
    <property type="match status" value="1"/>
</dbReference>
<evidence type="ECO:0000256" key="5">
    <source>
        <dbReference type="ARBA" id="ARBA00019170"/>
    </source>
</evidence>
<dbReference type="Gene3D" id="3.40.50.720">
    <property type="entry name" value="NAD(P)-binding Rossmann-like Domain"/>
    <property type="match status" value="1"/>
</dbReference>
<evidence type="ECO:0000313" key="10">
    <source>
        <dbReference type="EMBL" id="KAG2516526.1"/>
    </source>
</evidence>
<dbReference type="PANTHER" id="PTHR44085:SF2">
    <property type="entry name" value="SEPIAPTERIN REDUCTASE"/>
    <property type="match status" value="1"/>
</dbReference>
<gene>
    <name evidence="10" type="ORF">JM16_007612</name>
    <name evidence="11" type="ORF">JM18_007542</name>
</gene>
<dbReference type="AlphaFoldDB" id="A0A8T0LQA4"/>
<comment type="subcellular location">
    <subcellularLocation>
        <location evidence="1">Cytoplasm</location>
    </subcellularLocation>
</comment>
<dbReference type="Pfam" id="PF00106">
    <property type="entry name" value="adh_short"/>
    <property type="match status" value="1"/>
</dbReference>
<dbReference type="InterPro" id="IPR051721">
    <property type="entry name" value="Biopterin_syn/organic_redct"/>
</dbReference>
<comment type="caution">
    <text evidence="10">The sequence shown here is derived from an EMBL/GenBank/DDBJ whole genome shotgun (WGS) entry which is preliminary data.</text>
</comment>
<keyword evidence="8" id="KW-0560">Oxidoreductase</keyword>
<keyword evidence="6" id="KW-0963">Cytoplasm</keyword>
<dbReference type="EC" id="1.1.1.153" evidence="4"/>
<reference evidence="10" key="1">
    <citation type="journal article" date="2015" name="Genom Data">
        <title>Genome sequences of six Phytophthora species associated with forests in New Zealand.</title>
        <authorList>
            <person name="Studholme D.J."/>
            <person name="McDougal R.L."/>
            <person name="Sambles C."/>
            <person name="Hansen E."/>
            <person name="Hardy G."/>
            <person name="Grant M."/>
            <person name="Ganley R.J."/>
            <person name="Williams N.M."/>
        </authorList>
    </citation>
    <scope>NUCLEOTIDE SEQUENCE</scope>
    <source>
        <strain evidence="10">NZFS 2646</strain>
        <strain evidence="11">NZFS 3630</strain>
    </source>
</reference>
<evidence type="ECO:0000256" key="9">
    <source>
        <dbReference type="SAM" id="MobiDB-lite"/>
    </source>
</evidence>
<dbReference type="GO" id="GO:0004757">
    <property type="term" value="F:sepiapterin reductase (NADP+) activity"/>
    <property type="evidence" value="ECO:0007669"/>
    <property type="project" value="UniProtKB-EC"/>
</dbReference>
<comment type="subunit">
    <text evidence="3">Homodimer.</text>
</comment>
<dbReference type="EMBL" id="JPWV03000337">
    <property type="protein sequence ID" value="KAG2516526.1"/>
    <property type="molecule type" value="Genomic_DNA"/>
</dbReference>
<evidence type="ECO:0000256" key="2">
    <source>
        <dbReference type="ARBA" id="ARBA00010483"/>
    </source>
</evidence>
<evidence type="ECO:0000256" key="8">
    <source>
        <dbReference type="ARBA" id="ARBA00023002"/>
    </source>
</evidence>
<evidence type="ECO:0000256" key="3">
    <source>
        <dbReference type="ARBA" id="ARBA00011738"/>
    </source>
</evidence>
<name>A0A8T0LQA4_9STRA</name>
<keyword evidence="7" id="KW-0521">NADP</keyword>
<dbReference type="PANTHER" id="PTHR44085">
    <property type="entry name" value="SEPIAPTERIN REDUCTASE"/>
    <property type="match status" value="1"/>
</dbReference>
<evidence type="ECO:0000256" key="4">
    <source>
        <dbReference type="ARBA" id="ARBA00013075"/>
    </source>
</evidence>
<evidence type="ECO:0000313" key="12">
    <source>
        <dbReference type="Proteomes" id="UP000785171"/>
    </source>
</evidence>
<evidence type="ECO:0000313" key="11">
    <source>
        <dbReference type="EMBL" id="KAG2519470.1"/>
    </source>
</evidence>
<evidence type="ECO:0000256" key="7">
    <source>
        <dbReference type="ARBA" id="ARBA00022857"/>
    </source>
</evidence>
<dbReference type="GO" id="GO:0006729">
    <property type="term" value="P:tetrahydrobiopterin biosynthetic process"/>
    <property type="evidence" value="ECO:0007669"/>
    <property type="project" value="TreeGrafter"/>
</dbReference>
<protein>
    <recommendedName>
        <fullName evidence="5">Sepiapterin reductase</fullName>
        <ecNumber evidence="4">1.1.1.153</ecNumber>
    </recommendedName>
</protein>
<dbReference type="InterPro" id="IPR036291">
    <property type="entry name" value="NAD(P)-bd_dom_sf"/>
</dbReference>
<dbReference type="EMBL" id="JPWU03000342">
    <property type="protein sequence ID" value="KAG2519470.1"/>
    <property type="molecule type" value="Genomic_DNA"/>
</dbReference>
<proteinExistence type="inferred from homology"/>
<reference evidence="10" key="2">
    <citation type="submission" date="2020-06" db="EMBL/GenBank/DDBJ databases">
        <authorList>
            <person name="Studholme D.J."/>
        </authorList>
    </citation>
    <scope>NUCLEOTIDE SEQUENCE</scope>
    <source>
        <strain evidence="10">NZFS 2646</strain>
        <strain evidence="11">NZFS 3630</strain>
    </source>
</reference>
<comment type="similarity">
    <text evidence="2">Belongs to the sepiapterin reductase family.</text>
</comment>
<accession>A0A8T0LQA4</accession>
<organism evidence="10 12">
    <name type="scientific">Phytophthora kernoviae</name>
    <dbReference type="NCBI Taxonomy" id="325452"/>
    <lineage>
        <taxon>Eukaryota</taxon>
        <taxon>Sar</taxon>
        <taxon>Stramenopiles</taxon>
        <taxon>Oomycota</taxon>
        <taxon>Peronosporomycetes</taxon>
        <taxon>Peronosporales</taxon>
        <taxon>Peronosporaceae</taxon>
        <taxon>Phytophthora</taxon>
    </lineage>
</organism>
<dbReference type="FunFam" id="3.40.50.720:FF:000259">
    <property type="entry name" value="Sepiapterin reductase"/>
    <property type="match status" value="1"/>
</dbReference>
<dbReference type="Proteomes" id="UP000785171">
    <property type="component" value="Unassembled WGS sequence"/>
</dbReference>
<dbReference type="GO" id="GO:0005737">
    <property type="term" value="C:cytoplasm"/>
    <property type="evidence" value="ECO:0007669"/>
    <property type="project" value="UniProtKB-SubCell"/>
</dbReference>
<dbReference type="Proteomes" id="UP000792063">
    <property type="component" value="Unassembled WGS sequence"/>
</dbReference>
<sequence length="311" mass="34269">MTRSAVLVTGASRGFGRCLTLDFVRQLKDQDVDLHLWARSEGELKETERLARAEWEVQASTDSTASNTTSRRELRCFLQSVDLSNPVDYSLKVDQVLLQLTAQSYDQVFLVHNAGSLGQLGLVQECASSPTELAQYLELNVTSVLWLNKRFLDVFGASREEISAAAAAAAPAKAQITELVIVNITSLCGIEPFKTHMMYCTGKAAREMNHRVIATEQALVGKVRVLSYSPGPMDTDMQKTIRDSPLVSPDLRKQFADMKAQGTLIPPAVSSLRGVKLALSGEYENGAHVDYYDLDPPTEQRDNQPAEMNNS</sequence>
<evidence type="ECO:0000256" key="6">
    <source>
        <dbReference type="ARBA" id="ARBA00022490"/>
    </source>
</evidence>
<dbReference type="PRINTS" id="PR00081">
    <property type="entry name" value="GDHRDH"/>
</dbReference>
<dbReference type="InterPro" id="IPR002347">
    <property type="entry name" value="SDR_fam"/>
</dbReference>